<dbReference type="Proteomes" id="UP001604277">
    <property type="component" value="Unassembled WGS sequence"/>
</dbReference>
<organism evidence="1 2">
    <name type="scientific">Forsythia ovata</name>
    <dbReference type="NCBI Taxonomy" id="205694"/>
    <lineage>
        <taxon>Eukaryota</taxon>
        <taxon>Viridiplantae</taxon>
        <taxon>Streptophyta</taxon>
        <taxon>Embryophyta</taxon>
        <taxon>Tracheophyta</taxon>
        <taxon>Spermatophyta</taxon>
        <taxon>Magnoliopsida</taxon>
        <taxon>eudicotyledons</taxon>
        <taxon>Gunneridae</taxon>
        <taxon>Pentapetalae</taxon>
        <taxon>asterids</taxon>
        <taxon>lamiids</taxon>
        <taxon>Lamiales</taxon>
        <taxon>Oleaceae</taxon>
        <taxon>Forsythieae</taxon>
        <taxon>Forsythia</taxon>
    </lineage>
</organism>
<accession>A0ABD1T8A6</accession>
<name>A0ABD1T8A6_9LAMI</name>
<evidence type="ECO:0000313" key="1">
    <source>
        <dbReference type="EMBL" id="KAL2508956.1"/>
    </source>
</evidence>
<sequence>MEGMVEMSLHISMQIGYKQTARQEFFDVNPRRYSKADYKLIIDGIEDTAARRFRQYKANVNAYIRDKGTVVPYHGLTVDVWEKCIKRSSNKKFKTMTDQLTFDLAPRAYLLVAKGRADRAQRGGVQSSNPEILDLCLVASGSYHMVNSLGLSISSPPWLLGGTSCDLPPPPRA</sequence>
<gene>
    <name evidence="1" type="ORF">Fot_32603</name>
</gene>
<proteinExistence type="predicted"/>
<comment type="caution">
    <text evidence="1">The sequence shown here is derived from an EMBL/GenBank/DDBJ whole genome shotgun (WGS) entry which is preliminary data.</text>
</comment>
<keyword evidence="2" id="KW-1185">Reference proteome</keyword>
<protein>
    <submittedName>
        <fullName evidence="1">Uncharacterized protein</fullName>
    </submittedName>
</protein>
<reference evidence="2" key="1">
    <citation type="submission" date="2024-07" db="EMBL/GenBank/DDBJ databases">
        <title>Two chromosome-level genome assemblies of Korean endemic species Abeliophyllum distichum and Forsythia ovata (Oleaceae).</title>
        <authorList>
            <person name="Jang H."/>
        </authorList>
    </citation>
    <scope>NUCLEOTIDE SEQUENCE [LARGE SCALE GENOMIC DNA]</scope>
</reference>
<evidence type="ECO:0000313" key="2">
    <source>
        <dbReference type="Proteomes" id="UP001604277"/>
    </source>
</evidence>
<dbReference type="EMBL" id="JBFOLJ010000009">
    <property type="protein sequence ID" value="KAL2508956.1"/>
    <property type="molecule type" value="Genomic_DNA"/>
</dbReference>
<dbReference type="AlphaFoldDB" id="A0ABD1T8A6"/>